<reference evidence="15 16" key="1">
    <citation type="submission" date="2021-01" db="EMBL/GenBank/DDBJ databases">
        <title>Genome public.</title>
        <authorList>
            <person name="Liu C."/>
            <person name="Sun Q."/>
        </authorList>
    </citation>
    <scope>NUCLEOTIDE SEQUENCE [LARGE SCALE GENOMIC DNA]</scope>
    <source>
        <strain evidence="15 16">JC656</strain>
    </source>
</reference>
<evidence type="ECO:0000313" key="15">
    <source>
        <dbReference type="EMBL" id="MBL0706412.1"/>
    </source>
</evidence>
<feature type="binding site" evidence="13">
    <location>
        <position position="311"/>
    </location>
    <ligand>
        <name>UDP-N-acetyl-alpha-D-glucosamine</name>
        <dbReference type="ChEBI" id="CHEBI:57705"/>
    </ligand>
</feature>
<comment type="caution">
    <text evidence="13">Lacks conserved residue(s) required for the propagation of feature annotation.</text>
</comment>
<evidence type="ECO:0000256" key="10">
    <source>
        <dbReference type="ARBA" id="ARBA00037534"/>
    </source>
</evidence>
<keyword evidence="6 13" id="KW-0133">Cell shape</keyword>
<dbReference type="EC" id="2.5.1.7" evidence="13"/>
<evidence type="ECO:0000256" key="5">
    <source>
        <dbReference type="ARBA" id="ARBA00022679"/>
    </source>
</evidence>
<dbReference type="PANTHER" id="PTHR43783:SF1">
    <property type="entry name" value="UDP-N-ACETYLGLUCOSAMINE 1-CARBOXYVINYLTRANSFERASE"/>
    <property type="match status" value="1"/>
</dbReference>
<evidence type="ECO:0000256" key="1">
    <source>
        <dbReference type="ARBA" id="ARBA00004496"/>
    </source>
</evidence>
<dbReference type="InterPro" id="IPR036968">
    <property type="entry name" value="Enolpyruvate_Tfrase_sf"/>
</dbReference>
<keyword evidence="7 13" id="KW-0573">Peptidoglycan synthesis</keyword>
<dbReference type="Proteomes" id="UP000639051">
    <property type="component" value="Unassembled WGS sequence"/>
</dbReference>
<dbReference type="NCBIfam" id="NF006873">
    <property type="entry name" value="PRK09369.1"/>
    <property type="match status" value="1"/>
</dbReference>
<name>A0ABS1K4X2_9MICC</name>
<sequence length="441" mass="46860">MSSVLTIRGGIPLSGRVRVRGAKNLVPKAMVAALLGNEPSTLRNVPDIKDVSVVTSLLQLHGVSVEADPATGDLTLDPQYVRTAAVKDIDAHAGDSRIPILLCGPLIHTIGEAFIPDLGGCRIGDRPIDYHLAVLRQFGAVVDKRPGGISISAPTGLKGAKISLPYPSVGATEQVLLAATRAEGITELSGAAIEPEVIDLIAVLQKMGALISVMSDRTIRIEGVPELGGYTHRALPDRNEAASWASAALVTGGDIFVEGASQRDMVTFLNVFRKIGGGLSIEDEGIRFYHKGGKLLPQVLETDVHPGFMTDWQQPLVVALTQADGVSIVHETVYENRFGFTEALVRMGATIQLHRECLGSVPCRFGQRNFLHSAVISGPTPLHGADFNVPDLRGGFSHVIAALAADGVSRATGVDVIRRGYEHFTDKLEGLGADFDVEEAQ</sequence>
<dbReference type="CDD" id="cd01555">
    <property type="entry name" value="UdpNAET"/>
    <property type="match status" value="1"/>
</dbReference>
<evidence type="ECO:0000256" key="7">
    <source>
        <dbReference type="ARBA" id="ARBA00022984"/>
    </source>
</evidence>
<keyword evidence="9 13" id="KW-0961">Cell wall biogenesis/degradation</keyword>
<dbReference type="InterPro" id="IPR001986">
    <property type="entry name" value="Enolpyruvate_Tfrase_dom"/>
</dbReference>
<keyword evidence="4 13" id="KW-0132">Cell division</keyword>
<comment type="similarity">
    <text evidence="11 13">Belongs to the EPSP synthase family. MurA subfamily.</text>
</comment>
<evidence type="ECO:0000313" key="16">
    <source>
        <dbReference type="Proteomes" id="UP000639051"/>
    </source>
</evidence>
<feature type="active site" description="Proton donor" evidence="13">
    <location>
        <position position="121"/>
    </location>
</feature>
<feature type="binding site" evidence="13">
    <location>
        <begin position="23"/>
        <end position="24"/>
    </location>
    <ligand>
        <name>phosphoenolpyruvate</name>
        <dbReference type="ChEBI" id="CHEBI:58702"/>
    </ligand>
</feature>
<protein>
    <recommendedName>
        <fullName evidence="13">UDP-N-acetylglucosamine 1-carboxyvinyltransferase</fullName>
        <ecNumber evidence="13">2.5.1.7</ecNumber>
    </recommendedName>
    <alternativeName>
        <fullName evidence="13">Enoylpyruvate transferase</fullName>
    </alternativeName>
    <alternativeName>
        <fullName evidence="13">UDP-N-acetylglucosamine enolpyruvyl transferase</fullName>
        <shortName evidence="13">EPT</shortName>
    </alternativeName>
</protein>
<feature type="modified residue" description="2-(S-cysteinyl)pyruvic acid O-phosphothioketal" evidence="13">
    <location>
        <position position="121"/>
    </location>
</feature>
<feature type="domain" description="Enolpyruvate transferase" evidence="14">
    <location>
        <begin position="8"/>
        <end position="428"/>
    </location>
</feature>
<dbReference type="NCBIfam" id="TIGR01072">
    <property type="entry name" value="murA"/>
    <property type="match status" value="1"/>
</dbReference>
<dbReference type="SUPFAM" id="SSF55205">
    <property type="entry name" value="EPT/RTPC-like"/>
    <property type="match status" value="1"/>
</dbReference>
<keyword evidence="3 13" id="KW-0963">Cytoplasm</keyword>
<dbReference type="EMBL" id="JAERRC010000030">
    <property type="protein sequence ID" value="MBL0706412.1"/>
    <property type="molecule type" value="Genomic_DNA"/>
</dbReference>
<comment type="caution">
    <text evidence="15">The sequence shown here is derived from an EMBL/GenBank/DDBJ whole genome shotgun (WGS) entry which is preliminary data.</text>
</comment>
<dbReference type="Gene3D" id="3.65.10.10">
    <property type="entry name" value="Enolpyruvate transferase domain"/>
    <property type="match status" value="2"/>
</dbReference>
<evidence type="ECO:0000256" key="6">
    <source>
        <dbReference type="ARBA" id="ARBA00022960"/>
    </source>
</evidence>
<gene>
    <name evidence="13 15" type="primary">murA</name>
    <name evidence="15" type="ORF">JJE72_13000</name>
</gene>
<dbReference type="InterPro" id="IPR050068">
    <property type="entry name" value="MurA_subfamily"/>
</dbReference>
<feature type="binding site" evidence="13">
    <location>
        <position position="97"/>
    </location>
    <ligand>
        <name>UDP-N-acetyl-alpha-D-glucosamine</name>
        <dbReference type="ChEBI" id="CHEBI:57705"/>
    </ligand>
</feature>
<dbReference type="InterPro" id="IPR005750">
    <property type="entry name" value="UDP_GlcNAc_COvinyl_MurA"/>
</dbReference>
<keyword evidence="13" id="KW-0670">Pyruvate</keyword>
<dbReference type="GO" id="GO:0008760">
    <property type="term" value="F:UDP-N-acetylglucosamine 1-carboxyvinyltransferase activity"/>
    <property type="evidence" value="ECO:0007669"/>
    <property type="project" value="UniProtKB-EC"/>
</dbReference>
<comment type="pathway">
    <text evidence="2 13">Cell wall biogenesis; peptidoglycan biosynthesis.</text>
</comment>
<dbReference type="InterPro" id="IPR013792">
    <property type="entry name" value="RNA3'P_cycl/enolpyr_Trfase_a/b"/>
</dbReference>
<organism evidence="15 16">
    <name type="scientific">Sinomonas cellulolyticus</name>
    <dbReference type="NCBI Taxonomy" id="2801916"/>
    <lineage>
        <taxon>Bacteria</taxon>
        <taxon>Bacillati</taxon>
        <taxon>Actinomycetota</taxon>
        <taxon>Actinomycetes</taxon>
        <taxon>Micrococcales</taxon>
        <taxon>Micrococcaceae</taxon>
        <taxon>Sinomonas</taxon>
    </lineage>
</organism>
<feature type="binding site" evidence="13">
    <location>
        <position position="333"/>
    </location>
    <ligand>
        <name>UDP-N-acetyl-alpha-D-glucosamine</name>
        <dbReference type="ChEBI" id="CHEBI:57705"/>
    </ligand>
</feature>
<evidence type="ECO:0000256" key="12">
    <source>
        <dbReference type="ARBA" id="ARBA00047527"/>
    </source>
</evidence>
<evidence type="ECO:0000256" key="4">
    <source>
        <dbReference type="ARBA" id="ARBA00022618"/>
    </source>
</evidence>
<evidence type="ECO:0000256" key="13">
    <source>
        <dbReference type="HAMAP-Rule" id="MF_00111"/>
    </source>
</evidence>
<evidence type="ECO:0000256" key="11">
    <source>
        <dbReference type="ARBA" id="ARBA00038367"/>
    </source>
</evidence>
<evidence type="ECO:0000256" key="9">
    <source>
        <dbReference type="ARBA" id="ARBA00023316"/>
    </source>
</evidence>
<comment type="subcellular location">
    <subcellularLocation>
        <location evidence="1 13">Cytoplasm</location>
    </subcellularLocation>
</comment>
<proteinExistence type="inferred from homology"/>
<evidence type="ECO:0000256" key="3">
    <source>
        <dbReference type="ARBA" id="ARBA00022490"/>
    </source>
</evidence>
<dbReference type="Pfam" id="PF00275">
    <property type="entry name" value="EPSP_synthase"/>
    <property type="match status" value="1"/>
</dbReference>
<comment type="catalytic activity">
    <reaction evidence="12 13">
        <text>phosphoenolpyruvate + UDP-N-acetyl-alpha-D-glucosamine = UDP-N-acetyl-3-O-(1-carboxyvinyl)-alpha-D-glucosamine + phosphate</text>
        <dbReference type="Rhea" id="RHEA:18681"/>
        <dbReference type="ChEBI" id="CHEBI:43474"/>
        <dbReference type="ChEBI" id="CHEBI:57705"/>
        <dbReference type="ChEBI" id="CHEBI:58702"/>
        <dbReference type="ChEBI" id="CHEBI:68483"/>
        <dbReference type="EC" id="2.5.1.7"/>
    </reaction>
</comment>
<evidence type="ECO:0000259" key="14">
    <source>
        <dbReference type="Pfam" id="PF00275"/>
    </source>
</evidence>
<keyword evidence="5 13" id="KW-0808">Transferase</keyword>
<dbReference type="RefSeq" id="WP_189692808.1">
    <property type="nucleotide sequence ID" value="NZ_BNCM01000003.1"/>
</dbReference>
<keyword evidence="8 13" id="KW-0131">Cell cycle</keyword>
<evidence type="ECO:0000256" key="2">
    <source>
        <dbReference type="ARBA" id="ARBA00004752"/>
    </source>
</evidence>
<comment type="function">
    <text evidence="10 13">Cell wall formation. Adds enolpyruvyl to UDP-N-acetylglucosamine.</text>
</comment>
<dbReference type="PANTHER" id="PTHR43783">
    <property type="entry name" value="UDP-N-ACETYLGLUCOSAMINE 1-CARBOXYVINYLTRANSFERASE"/>
    <property type="match status" value="1"/>
</dbReference>
<dbReference type="HAMAP" id="MF_00111">
    <property type="entry name" value="MurA"/>
    <property type="match status" value="1"/>
</dbReference>
<accession>A0ABS1K4X2</accession>
<keyword evidence="16" id="KW-1185">Reference proteome</keyword>
<evidence type="ECO:0000256" key="8">
    <source>
        <dbReference type="ARBA" id="ARBA00023306"/>
    </source>
</evidence>